<dbReference type="Pfam" id="PF19081">
    <property type="entry name" value="Ig_7"/>
    <property type="match status" value="2"/>
</dbReference>
<evidence type="ECO:0000259" key="1">
    <source>
        <dbReference type="Pfam" id="PF01345"/>
    </source>
</evidence>
<dbReference type="eggNOG" id="COG1361">
    <property type="taxonomic scope" value="Bacteria"/>
</dbReference>
<proteinExistence type="predicted"/>
<gene>
    <name evidence="3" type="ORF">LG45_14745</name>
</gene>
<dbReference type="Pfam" id="PF13585">
    <property type="entry name" value="CHU_C"/>
    <property type="match status" value="1"/>
</dbReference>
<dbReference type="InterPro" id="IPR026341">
    <property type="entry name" value="T9SS_type_B"/>
</dbReference>
<evidence type="ECO:0008006" key="5">
    <source>
        <dbReference type="Google" id="ProtNLM"/>
    </source>
</evidence>
<reference evidence="3 4" key="1">
    <citation type="submission" date="2014-09" db="EMBL/GenBank/DDBJ databases">
        <title>Whole Genome Shotgun of Flavobacterium aquatile LMG 4008.</title>
        <authorList>
            <person name="Gale A.N."/>
            <person name="Pipes S.E."/>
            <person name="Newman J.D."/>
        </authorList>
    </citation>
    <scope>NUCLEOTIDE SEQUENCE [LARGE SCALE GENOMIC DNA]</scope>
    <source>
        <strain evidence="3 4">LMG 4008</strain>
    </source>
</reference>
<name>A0A095TYJ8_9FLAO</name>
<dbReference type="STRING" id="1453498.LG45_14745"/>
<dbReference type="Proteomes" id="UP000029554">
    <property type="component" value="Unassembled WGS sequence"/>
</dbReference>
<dbReference type="EMBL" id="JRHH01000005">
    <property type="protein sequence ID" value="KGD67458.1"/>
    <property type="molecule type" value="Genomic_DNA"/>
</dbReference>
<dbReference type="Pfam" id="PF01345">
    <property type="entry name" value="DUF11"/>
    <property type="match status" value="1"/>
</dbReference>
<dbReference type="eggNOG" id="COG3291">
    <property type="taxonomic scope" value="Bacteria"/>
</dbReference>
<dbReference type="InterPro" id="IPR044023">
    <property type="entry name" value="Ig_7"/>
</dbReference>
<sequence length="1884" mass="198838">MKLIITKIRKVDLNCFVLLLFFLFQSQPIIAQSIPINASIISNQNEVDVATNAIDNDLTTKADVRASTGVLLGIGAYSGFLELEFPSTLPANTTSYVKIDTDDNILPALLGGSLGGLLSDVLGSVLIGNQEFTVQAKNVNTVVLEGNSQIANSFANNNLRIVINSQNEYFIALTPSLPYNRIRLTNRVGSLLGLGNVKRLGVYGAFYVENPDVCGSASYTSFDGAGLNLDLLGLGGAGVTNPHHVIDSDVNNFSHLSLGVIAIAGSINQTVYFDGLSQSSDQFLIRLKVDPSLLALGVANNIQIIGYNNLTVVQSANLNSLLNLDLLTLLQGNQIATIPFAPNAPVNRIMVQYNSLLNVQLTQSLDLYDIKRVPPPPTISDAFTLNPVICSGAAASLVAETITDTVINWYSQPVGGVLLATTNSGQPFVTGILTENTTFYAAAKRATCPEESLRIKIDVEVTDIPIASDIIINSNIDACNGFAVLSPSSTIGGAIFRYYKDQLKTQEITSGYAGDLGVTYVVNSTTGQLTISGLTAVGSPYNYYISLSVNGCENAINTLKEVIVTYSSGLTLNVSSTIEGCGSVNLADAILNFDTSSNIQYQFFDSSNNPISLDAATNITTSGIYSIQSLSLLGGCSSLVVQVNAVVNPIPTLTIPNSNLVVDLGNSATLIATSNSPITWYDSNGNALPSNIAGPFSATGTYAFTAVANNGFCTAIGTIFVTIVDTANCPTITQRVYADTQSWSSILTGGVFDQNNAIDDNPQTFSTIVTGLGLLGIGTTWQTLQWNTTVAAGTPLNVKLGSQYSGLIVAGAYSIVGTKRNSSGVPIDIGAIQPVSGTLLNLLPGENSFEFTFVPSDNTGPKDYDGVRIIVGSIASVAQNIKVYEVYYDTTITQANCALGDVEDVFSGAVDLGIGVATVTVGVDNPYDAVDASLTSYATMYSGAGILAAADLTVSFTTPTLIGESIQIIMSRPSTILDLNLLTGFSIQMYLGNTPVGSILNNSSSLLSLTLLNGGSEALVTIAPQTMVYDRIKIRFGGVAGVLDFLRVHDINRIANTDVIDADATNTIEVCAGETIQLEVVPQDCVNFIWYDAEVGGNIVSTGTSFTIPSTLAPGTYNFYIQPVRYGCETFTRGKVTVIVGQTTPINGITQVQINGNSVTNICSSTGNVTLLAQLNSTLTLTNPIFYWYSLNGTTQQLIAGESTSSLVLTGLAPGTYTYFVGVSSDEFCQTAQGDRTQVTFTILPFSQPSDIVADDVLICSAVDAVVIPTSSLTNPQFFWFFANDATQPIVSGSTVGGITYTIASNGTLTVSGLTISGGPYTYYVGLTSDVSCLNLAGNFKPVVISVGSGTTPTTTDSTQTFCQSTNPTIADIQVNEPNVTWYNSQTSTTALASTDALVNGTIYYGSITDAFGCVSSVRLEVTISISNGTTPTTTATTQTFCQSTNPTIADIQVNEPNVTWYNSQTSTTSLASTDALVNGAIYYGSITDAFGCVSSVRLEVTISISNGTTPTTTASTQTFCQSASPTIADIQVNEPNVTWYNSQTSTTALASTDALVNGTIYYGSIIDGFGCASSIRLEVTIDFTDEAAATITGGSTEECSLNEITYTATTGMTNYIWTVSNGTITSGGLTTDDFVTVSWPTVGAASISVTFDNNCGLPSSATLNLDVVVCSDLTITKTVDNATPSIDDNVTFTITVNNVGSSQLSDIVVNDLLQSGYQFVSATPSVGTYNNLNGVWTIPVINANESATLIVVAKVLPTGDYSNTATIISSTPIDSDVTNNVAGISTEPICLLVYNEFSPNNDGANEFFIIDCIENYPNSKLEVFNRYGVLVYTKNKYINDWDGTANVSGTVNKDDKLPTGTYYYILDLGENDVKKNGWLSIVR</sequence>
<keyword evidence="4" id="KW-1185">Reference proteome</keyword>
<dbReference type="RefSeq" id="WP_165570812.1">
    <property type="nucleotide sequence ID" value="NZ_JRHH01000005.1"/>
</dbReference>
<accession>A0A095TYJ8</accession>
<dbReference type="InterPro" id="IPR047589">
    <property type="entry name" value="DUF11_rpt"/>
</dbReference>
<evidence type="ECO:0000313" key="4">
    <source>
        <dbReference type="Proteomes" id="UP000029554"/>
    </source>
</evidence>
<organism evidence="3 4">
    <name type="scientific">Flavobacterium aquatile LMG 4008 = ATCC 11947</name>
    <dbReference type="NCBI Taxonomy" id="1453498"/>
    <lineage>
        <taxon>Bacteria</taxon>
        <taxon>Pseudomonadati</taxon>
        <taxon>Bacteroidota</taxon>
        <taxon>Flavobacteriia</taxon>
        <taxon>Flavobacteriales</taxon>
        <taxon>Flavobacteriaceae</taxon>
        <taxon>Flavobacterium</taxon>
    </lineage>
</organism>
<evidence type="ECO:0000313" key="3">
    <source>
        <dbReference type="EMBL" id="KGD67458.1"/>
    </source>
</evidence>
<comment type="caution">
    <text evidence="3">The sequence shown here is derived from an EMBL/GenBank/DDBJ whole genome shotgun (WGS) entry which is preliminary data.</text>
</comment>
<evidence type="ECO:0000259" key="2">
    <source>
        <dbReference type="Pfam" id="PF19081"/>
    </source>
</evidence>
<protein>
    <recommendedName>
        <fullName evidence="5">DUF11 domain-containing protein</fullName>
    </recommendedName>
</protein>
<dbReference type="InterPro" id="IPR001434">
    <property type="entry name" value="OmcB-like_DUF11"/>
</dbReference>
<dbReference type="NCBIfam" id="TIGR04131">
    <property type="entry name" value="Bac_Flav_CTERM"/>
    <property type="match status" value="1"/>
</dbReference>
<dbReference type="NCBIfam" id="TIGR01451">
    <property type="entry name" value="B_ant_repeat"/>
    <property type="match status" value="1"/>
</dbReference>
<feature type="domain" description="Ig-like" evidence="2">
    <location>
        <begin position="1066"/>
        <end position="1140"/>
    </location>
</feature>
<feature type="domain" description="Ig-like" evidence="2">
    <location>
        <begin position="385"/>
        <end position="462"/>
    </location>
</feature>
<feature type="domain" description="DUF11" evidence="1">
    <location>
        <begin position="1673"/>
        <end position="1784"/>
    </location>
</feature>